<dbReference type="InterPro" id="IPR005495">
    <property type="entry name" value="LptG/LptF_permease"/>
</dbReference>
<evidence type="ECO:0000313" key="14">
    <source>
        <dbReference type="Proteomes" id="UP001501083"/>
    </source>
</evidence>
<keyword evidence="14" id="KW-1185">Reference proteome</keyword>
<evidence type="ECO:0000313" key="13">
    <source>
        <dbReference type="EMBL" id="GAA5070709.1"/>
    </source>
</evidence>
<dbReference type="Proteomes" id="UP001501083">
    <property type="component" value="Unassembled WGS sequence"/>
</dbReference>
<accession>A0ABP9L7T1</accession>
<evidence type="ECO:0000256" key="12">
    <source>
        <dbReference type="SAM" id="Phobius"/>
    </source>
</evidence>
<feature type="transmembrane region" description="Helical" evidence="12">
    <location>
        <begin position="328"/>
        <end position="349"/>
    </location>
</feature>
<dbReference type="PANTHER" id="PTHR33529">
    <property type="entry name" value="SLR0882 PROTEIN-RELATED"/>
    <property type="match status" value="1"/>
</dbReference>
<keyword evidence="7" id="KW-0997">Cell inner membrane</keyword>
<dbReference type="NCBIfam" id="TIGR04407">
    <property type="entry name" value="LptF_YjgP"/>
    <property type="match status" value="1"/>
</dbReference>
<evidence type="ECO:0000256" key="8">
    <source>
        <dbReference type="ARBA" id="ARBA00022692"/>
    </source>
</evidence>
<evidence type="ECO:0000256" key="10">
    <source>
        <dbReference type="ARBA" id="ARBA00023136"/>
    </source>
</evidence>
<comment type="function">
    <text evidence="1">Part of the ABC transporter complex LptBFG involved in the translocation of lipopolysaccharide (LPS) from the inner membrane to the outer membrane.</text>
</comment>
<keyword evidence="10 12" id="KW-0472">Membrane</keyword>
<dbReference type="EMBL" id="BAABKY010000001">
    <property type="protein sequence ID" value="GAA5070709.1"/>
    <property type="molecule type" value="Genomic_DNA"/>
</dbReference>
<protein>
    <recommendedName>
        <fullName evidence="4">Lipopolysaccharide export system permease protein LptF</fullName>
    </recommendedName>
</protein>
<keyword evidence="9 12" id="KW-1133">Transmembrane helix</keyword>
<dbReference type="PANTHER" id="PTHR33529:SF7">
    <property type="entry name" value="LIPOPOLYSACCHARIDE EXPORT SYSTEM PERMEASE PROTEIN LPTF"/>
    <property type="match status" value="1"/>
</dbReference>
<evidence type="ECO:0000256" key="11">
    <source>
        <dbReference type="ARBA" id="ARBA00026081"/>
    </source>
</evidence>
<dbReference type="RefSeq" id="WP_158982607.1">
    <property type="nucleotide sequence ID" value="NZ_BAABKY010000001.1"/>
</dbReference>
<organism evidence="13 14">
    <name type="scientific">Lysobacter panacisoli</name>
    <dbReference type="NCBI Taxonomy" id="1255263"/>
    <lineage>
        <taxon>Bacteria</taxon>
        <taxon>Pseudomonadati</taxon>
        <taxon>Pseudomonadota</taxon>
        <taxon>Gammaproteobacteria</taxon>
        <taxon>Lysobacterales</taxon>
        <taxon>Lysobacteraceae</taxon>
        <taxon>Lysobacter</taxon>
    </lineage>
</organism>
<keyword evidence="8 12" id="KW-0812">Transmembrane</keyword>
<dbReference type="Pfam" id="PF03739">
    <property type="entry name" value="LptF_LptG"/>
    <property type="match status" value="1"/>
</dbReference>
<comment type="similarity">
    <text evidence="3">Belongs to the LptF/LptG family.</text>
</comment>
<feature type="transmembrane region" description="Helical" evidence="12">
    <location>
        <begin position="301"/>
        <end position="322"/>
    </location>
</feature>
<keyword evidence="5" id="KW-0813">Transport</keyword>
<evidence type="ECO:0000256" key="5">
    <source>
        <dbReference type="ARBA" id="ARBA00022448"/>
    </source>
</evidence>
<evidence type="ECO:0000256" key="9">
    <source>
        <dbReference type="ARBA" id="ARBA00022989"/>
    </source>
</evidence>
<dbReference type="InterPro" id="IPR030922">
    <property type="entry name" value="LptF"/>
</dbReference>
<evidence type="ECO:0000256" key="3">
    <source>
        <dbReference type="ARBA" id="ARBA00007725"/>
    </source>
</evidence>
<feature type="transmembrane region" description="Helical" evidence="12">
    <location>
        <begin position="53"/>
        <end position="81"/>
    </location>
</feature>
<evidence type="ECO:0000256" key="4">
    <source>
        <dbReference type="ARBA" id="ARBA00014213"/>
    </source>
</evidence>
<evidence type="ECO:0000256" key="7">
    <source>
        <dbReference type="ARBA" id="ARBA00022519"/>
    </source>
</evidence>
<gene>
    <name evidence="13" type="primary">lptF</name>
    <name evidence="13" type="ORF">GCM10025759_09050</name>
</gene>
<comment type="subcellular location">
    <subcellularLocation>
        <location evidence="2">Cell inner membrane</location>
        <topology evidence="2">Multi-pass membrane protein</topology>
    </subcellularLocation>
</comment>
<sequence>MPKLDRYLISEFALAILATLVVLLIVTVGGAFTDVLQDIARGRVPAGMMLIQLGLVLIKWTPIILPLALMLGLMLGVGRLYRDSEMPVITSIGVGPRRMLRPLMTVVGPLVIVVAACSLWLGPWADRVSKQMINDANRNLILAGLEPGTFTGIPNGNGVIYVASMSKDGSHLGRVFVHRYNEKGRIDVVTANQGELVVEPGGNRYLTLQEGHQLEGPLEGGKDFRLVTYARNEILLPAVEAKFDARDPEMLPTTELISDPRREAQAQLHFRIAPPLLALAFALMAVPLARSMPRQARYGRVVVGFLSYLIGQNLMTAGRGWLENGKLAPALGLWWLVVPVMAIALWLYFTDGRLGRPRKPAAPVAGAAA</sequence>
<comment type="caution">
    <text evidence="13">The sequence shown here is derived from an EMBL/GenBank/DDBJ whole genome shotgun (WGS) entry which is preliminary data.</text>
</comment>
<comment type="subunit">
    <text evidence="11">Component of the lipopolysaccharide transport and assembly complex. The LptBFG transporter is composed of two ATP-binding proteins (LptB) and two transmembrane proteins (LptF and LptG).</text>
</comment>
<evidence type="ECO:0000256" key="2">
    <source>
        <dbReference type="ARBA" id="ARBA00004429"/>
    </source>
</evidence>
<feature type="transmembrane region" description="Helical" evidence="12">
    <location>
        <begin position="102"/>
        <end position="122"/>
    </location>
</feature>
<reference evidence="14" key="1">
    <citation type="journal article" date="2019" name="Int. J. Syst. Evol. Microbiol.">
        <title>The Global Catalogue of Microorganisms (GCM) 10K type strain sequencing project: providing services to taxonomists for standard genome sequencing and annotation.</title>
        <authorList>
            <consortium name="The Broad Institute Genomics Platform"/>
            <consortium name="The Broad Institute Genome Sequencing Center for Infectious Disease"/>
            <person name="Wu L."/>
            <person name="Ma J."/>
        </authorList>
    </citation>
    <scope>NUCLEOTIDE SEQUENCE [LARGE SCALE GENOMIC DNA]</scope>
    <source>
        <strain evidence="14">JCM 19212</strain>
    </source>
</reference>
<keyword evidence="6" id="KW-1003">Cell membrane</keyword>
<feature type="transmembrane region" description="Helical" evidence="12">
    <location>
        <begin position="12"/>
        <end position="33"/>
    </location>
</feature>
<evidence type="ECO:0000256" key="1">
    <source>
        <dbReference type="ARBA" id="ARBA00002265"/>
    </source>
</evidence>
<evidence type="ECO:0000256" key="6">
    <source>
        <dbReference type="ARBA" id="ARBA00022475"/>
    </source>
</evidence>
<name>A0ABP9L7T1_9GAMM</name>
<proteinExistence type="inferred from homology"/>